<name>A0A8S5T636_9CAUD</name>
<dbReference type="GO" id="GO:0098003">
    <property type="term" value="P:viral tail assembly"/>
    <property type="evidence" value="ECO:0007669"/>
    <property type="project" value="UniProtKB-KW"/>
</dbReference>
<dbReference type="PANTHER" id="PTHR37813">
    <property type="entry name" value="FELS-2 PROPHAGE PROTEIN"/>
    <property type="match status" value="1"/>
</dbReference>
<keyword evidence="2" id="KW-1188">Viral release from host cell</keyword>
<evidence type="ECO:0000259" key="3">
    <source>
        <dbReference type="Pfam" id="PF10145"/>
    </source>
</evidence>
<evidence type="ECO:0000313" key="4">
    <source>
        <dbReference type="EMBL" id="DAF58710.1"/>
    </source>
</evidence>
<dbReference type="EMBL" id="BK032759">
    <property type="protein sequence ID" value="DAF58710.1"/>
    <property type="molecule type" value="Genomic_DNA"/>
</dbReference>
<reference evidence="4" key="1">
    <citation type="journal article" date="2021" name="Proc. Natl. Acad. Sci. U.S.A.">
        <title>A Catalog of Tens of Thousands of Viruses from Human Metagenomes Reveals Hidden Associations with Chronic Diseases.</title>
        <authorList>
            <person name="Tisza M.J."/>
            <person name="Buck C.B."/>
        </authorList>
    </citation>
    <scope>NUCLEOTIDE SEQUENCE</scope>
    <source>
        <strain evidence="4">CtxMM9</strain>
    </source>
</reference>
<dbReference type="Pfam" id="PF10145">
    <property type="entry name" value="PhageMin_Tail"/>
    <property type="match status" value="1"/>
</dbReference>
<evidence type="ECO:0000256" key="1">
    <source>
        <dbReference type="ARBA" id="ARBA00022465"/>
    </source>
</evidence>
<sequence>MAKFAQYANKAAKDLSTSTRSYADAALIYYQQGDSDAMAKKKAELTIKAANASFDSDAKEMSEYLTAVWNSYQVGSDQLEHYIDVMASLGAKTATSLEEIATSMQKVAATANTVGVSMEQMSSIISTVSSVTREAPESIGTSYKTILARMGDLKLGGSDEDGVTLGTVSSQLDKIGVKILDANNDLRDMGDIIWDLGEKWQTMNTATKSAVAQAVAGKRQYTQLMALFDNWDMYKENL</sequence>
<keyword evidence="1" id="KW-1245">Viral tail assembly</keyword>
<dbReference type="InterPro" id="IPR010090">
    <property type="entry name" value="Phage_tape_meas"/>
</dbReference>
<feature type="domain" description="Phage tail tape measure protein" evidence="3">
    <location>
        <begin position="9"/>
        <end position="217"/>
    </location>
</feature>
<protein>
    <submittedName>
        <fullName evidence="4">Minor tail protein</fullName>
    </submittedName>
</protein>
<proteinExistence type="predicted"/>
<dbReference type="NCBIfam" id="TIGR01760">
    <property type="entry name" value="tape_meas_TP901"/>
    <property type="match status" value="1"/>
</dbReference>
<evidence type="ECO:0000256" key="2">
    <source>
        <dbReference type="ARBA" id="ARBA00022612"/>
    </source>
</evidence>
<dbReference type="PANTHER" id="PTHR37813:SF1">
    <property type="entry name" value="FELS-2 PROPHAGE PROTEIN"/>
    <property type="match status" value="1"/>
</dbReference>
<accession>A0A8S5T636</accession>
<organism evidence="4">
    <name type="scientific">Siphoviridae sp. ctxMM9</name>
    <dbReference type="NCBI Taxonomy" id="2827973"/>
    <lineage>
        <taxon>Viruses</taxon>
        <taxon>Duplodnaviria</taxon>
        <taxon>Heunggongvirae</taxon>
        <taxon>Uroviricota</taxon>
        <taxon>Caudoviricetes</taxon>
    </lineage>
</organism>